<evidence type="ECO:0000313" key="1">
    <source>
        <dbReference type="EMBL" id="KGE67786.1"/>
    </source>
</evidence>
<organism evidence="1 2">
    <name type="scientific">Pseudomonas fluorescens LMG 5329</name>
    <dbReference type="NCBI Taxonomy" id="1324332"/>
    <lineage>
        <taxon>Bacteria</taxon>
        <taxon>Pseudomonadati</taxon>
        <taxon>Pseudomonadota</taxon>
        <taxon>Gammaproteobacteria</taxon>
        <taxon>Pseudomonadales</taxon>
        <taxon>Pseudomonadaceae</taxon>
        <taxon>Pseudomonas</taxon>
    </lineage>
</organism>
<name>A0A0A1Z452_PSEFL</name>
<reference evidence="1 2" key="1">
    <citation type="journal article" date="2013" name="Genome Announc.">
        <title>Draft Genome Sequence of Pseudomonas fluorescens LMG 5329, a White Line-Inducing Principle-Producing Bioindicator for the Mushroom Pathogen Pseudomonas tolaasii.</title>
        <authorList>
            <person name="Ghequire M.G."/>
            <person name="Rokni-Zadeh H."/>
            <person name="Zarrineh P."/>
            <person name="De Mot R."/>
        </authorList>
    </citation>
    <scope>NUCLEOTIDE SEQUENCE [LARGE SCALE GENOMIC DNA]</scope>
    <source>
        <strain evidence="1 2">LMG 5329</strain>
    </source>
</reference>
<dbReference type="AlphaFoldDB" id="A0A0A1Z452"/>
<sequence>MKQTAFVAIEHAGNAQQALYAPFTAPWLSNKYQLDLSDFDACRNAESGAVFIIASGPSAKSFPIKKFAHVPMITMNGAISMFLDSEVKPYFYACTDRSFSDQQPELFKHAMAISQRVALWEDHARSSHARPTGRLYPLSKAKRPSWLESVRGKHSALVVNHPLLLGRERPLGFSKDMSEGFFDARTVAYLAIQLAFHVGFTQVFLVGVDLDEHSGRFYESADSTHSPCGLDQHYFTRILPSFELMSDKVMGDDFRVYNLSDTSRIPDSVVPHATLADVEAMIA</sequence>
<dbReference type="RefSeq" id="WP_038845661.1">
    <property type="nucleotide sequence ID" value="NZ_ASGY01000079.1"/>
</dbReference>
<proteinExistence type="predicted"/>
<protein>
    <submittedName>
        <fullName evidence="1">Lipopolysaccharide biosynthesis protein</fullName>
    </submittedName>
</protein>
<dbReference type="Proteomes" id="UP000030060">
    <property type="component" value="Unassembled WGS sequence"/>
</dbReference>
<gene>
    <name evidence="1" type="ORF">K814_0111845</name>
</gene>
<accession>A0A0A1Z452</accession>
<dbReference type="EMBL" id="ASGY01000079">
    <property type="protein sequence ID" value="KGE67786.1"/>
    <property type="molecule type" value="Genomic_DNA"/>
</dbReference>
<comment type="caution">
    <text evidence="1">The sequence shown here is derived from an EMBL/GenBank/DDBJ whole genome shotgun (WGS) entry which is preliminary data.</text>
</comment>
<dbReference type="OrthoDB" id="6555425at2"/>
<evidence type="ECO:0000313" key="2">
    <source>
        <dbReference type="Proteomes" id="UP000030060"/>
    </source>
</evidence>